<dbReference type="Pfam" id="PF13449">
    <property type="entry name" value="Phytase-like"/>
    <property type="match status" value="1"/>
</dbReference>
<name>A0ABX2CW64_9CYAN</name>
<feature type="compositionally biased region" description="Pro residues" evidence="1">
    <location>
        <begin position="1136"/>
        <end position="1160"/>
    </location>
</feature>
<proteinExistence type="predicted"/>
<dbReference type="Gene3D" id="2.60.40.3440">
    <property type="match status" value="4"/>
</dbReference>
<protein>
    <recommendedName>
        <fullName evidence="6">Tandem-95 repeat protein</fullName>
    </recommendedName>
</protein>
<evidence type="ECO:0000313" key="5">
    <source>
        <dbReference type="Proteomes" id="UP000702425"/>
    </source>
</evidence>
<dbReference type="Gene3D" id="2.60.40.2810">
    <property type="match status" value="1"/>
</dbReference>
<evidence type="ECO:0000313" key="4">
    <source>
        <dbReference type="EMBL" id="NQE34158.1"/>
    </source>
</evidence>
<dbReference type="PANTHER" id="PTHR37957:SF1">
    <property type="entry name" value="PHYTASE-LIKE DOMAIN-CONTAINING PROTEIN"/>
    <property type="match status" value="1"/>
</dbReference>
<dbReference type="PANTHER" id="PTHR37957">
    <property type="entry name" value="BLR7070 PROTEIN"/>
    <property type="match status" value="1"/>
</dbReference>
<sequence>MPNFLGSVFSSIAFLDSALPDRPTLRNGIAAGTEVITLDAARDGVEQITAALASRSNIKSIHIISHGRPASLLLGAIDLNLTNLKTYAKQLQRWSRSLAESGEILLYGCDVAAGEKGANFVQQLSQLTQAKIAASRSPIGSSAMGGDWELDYTTGVMVAGLAIDQATMAAYQFVLGLQFLGQAGFAANTNFGGTRVGGLSGITYAGTNTYYAISDGRNSGSSLGPSRFYTLTMPNVSSGSLAAGGVVFTAVTQIGNPPPFVADTSDTEGIGFIGSNVFVSSEGNFSTTIQPFINRFDIATGNQNLALTIPAPKYDVSADTSSGIHNNQAFESLTITPSQSSLFTATENALEQDGPATGTTATIGTRSRILRFNLGTNTANGEFLYNTDPGNGISEMLAVDDNTLLVLERFFNPATLSGDLKLYQISLTGATDIQSNTGLTASGIAGITPVSKTLIADFPNTSGFPLNNFEGMTFGPSQTATGKRSLILVSDNNFGSPFPLPTAFAAFAANNAPVLNNSGSPILTAINEDVPPASNTGSLVSTLIAGAVTDPDTADTQGIAVTATDNTNGSWEYSTDSGATWTAFGTPSTAAARLLAGNASIRFVPNADYNGTANITYQAWDGTTTNSSGTILTNGGTADISTASSIGGLAAFSTASETATITVNPVNDPPTANPDSYSVLHDKVLSPFPGVLINDTDPDLDSLVPALVTGPTNGTIMFYPNGDFFYTPNPGFVGTDTFTYSVSDGAATVPATVNINVTNSAPIAKSDTYSVLHDKFLGVAPPLGALSNDTDADLDSLVAALVTDPSKGTVTFDAFGNFSYIPNPGFVGTDTFTYSVSDGAATVPATVNINVTNSAPIAKSDTYSVLHDKFLGVAPPLGALSNDTDADLDSLVAALVTDPSKGTVTFDAFGNFSYIPNPGFVGTDTFTYSVSDGAATVPATVNINVTNSLPTANPDSYSLSAGTVLSVTVPGVLANDSDADFDTLTAAVAANPTKGSIALNKDGSFTYTPNAGFSGTDTFTYTVSDGIVNSTPATVTVNVNNNPPTANSDSYTTAFNSSLNVTGLGVLINDTDPENDPLTAILVTNPATGSIALNANGSFTYTPNAGFAGTDSFTYKANDGKADSAIVTASILVNTPPTPTPTPTETPTPTPTETPTPTPKVPQKQAQEAVR</sequence>
<evidence type="ECO:0000259" key="2">
    <source>
        <dbReference type="Pfam" id="PF13449"/>
    </source>
</evidence>
<comment type="caution">
    <text evidence="4">The sequence shown here is derived from an EMBL/GenBank/DDBJ whole genome shotgun (WGS) entry which is preliminary data.</text>
</comment>
<evidence type="ECO:0008006" key="6">
    <source>
        <dbReference type="Google" id="ProtNLM"/>
    </source>
</evidence>
<organism evidence="4 5">
    <name type="scientific">Microcoleus asticus IPMA8</name>
    <dbReference type="NCBI Taxonomy" id="2563858"/>
    <lineage>
        <taxon>Bacteria</taxon>
        <taxon>Bacillati</taxon>
        <taxon>Cyanobacteriota</taxon>
        <taxon>Cyanophyceae</taxon>
        <taxon>Oscillatoriophycideae</taxon>
        <taxon>Oscillatoriales</taxon>
        <taxon>Microcoleaceae</taxon>
        <taxon>Microcoleus</taxon>
        <taxon>Microcoleus asticus</taxon>
    </lineage>
</organism>
<feature type="region of interest" description="Disordered" evidence="1">
    <location>
        <begin position="1132"/>
        <end position="1171"/>
    </location>
</feature>
<dbReference type="EMBL" id="SRRZ01000025">
    <property type="protein sequence ID" value="NQE34158.1"/>
    <property type="molecule type" value="Genomic_DNA"/>
</dbReference>
<feature type="domain" description="Phytase-like" evidence="2">
    <location>
        <begin position="194"/>
        <end position="494"/>
    </location>
</feature>
<dbReference type="InterPro" id="IPR027372">
    <property type="entry name" value="Phytase-like_dom"/>
</dbReference>
<evidence type="ECO:0000256" key="1">
    <source>
        <dbReference type="SAM" id="MobiDB-lite"/>
    </source>
</evidence>
<dbReference type="RefSeq" id="WP_172186771.1">
    <property type="nucleotide sequence ID" value="NZ_CAWPPK010000168.1"/>
</dbReference>
<dbReference type="Proteomes" id="UP000702425">
    <property type="component" value="Unassembled WGS sequence"/>
</dbReference>
<dbReference type="Pfam" id="PF14252">
    <property type="entry name" value="DUF4347"/>
    <property type="match status" value="1"/>
</dbReference>
<accession>A0ABX2CW64</accession>
<gene>
    <name evidence="4" type="ORF">E5S67_01881</name>
</gene>
<reference evidence="4 5" key="1">
    <citation type="journal article" date="2020" name="Sci. Rep.">
        <title>A novel cyanobacterial geosmin producer, revising GeoA distribution and dispersion patterns in Bacteria.</title>
        <authorList>
            <person name="Churro C."/>
            <person name="Semedo-Aguiar A.P."/>
            <person name="Silva A.D."/>
            <person name="Pereira-Leal J.B."/>
            <person name="Leite R.B."/>
        </authorList>
    </citation>
    <scope>NUCLEOTIDE SEQUENCE [LARGE SCALE GENOMIC DNA]</scope>
    <source>
        <strain evidence="4 5">IPMA8</strain>
    </source>
</reference>
<dbReference type="InterPro" id="IPR025592">
    <property type="entry name" value="DUF4347"/>
</dbReference>
<dbReference type="Pfam" id="PF17963">
    <property type="entry name" value="Big_9"/>
    <property type="match status" value="5"/>
</dbReference>
<keyword evidence="5" id="KW-1185">Reference proteome</keyword>
<feature type="domain" description="DUF4347" evidence="3">
    <location>
        <begin position="12"/>
        <end position="175"/>
    </location>
</feature>
<dbReference type="NCBIfam" id="NF012211">
    <property type="entry name" value="tand_rpt_95"/>
    <property type="match status" value="5"/>
</dbReference>
<evidence type="ECO:0000259" key="3">
    <source>
        <dbReference type="Pfam" id="PF14252"/>
    </source>
</evidence>